<dbReference type="CDD" id="cd13137">
    <property type="entry name" value="MATE_NorM_like"/>
    <property type="match status" value="1"/>
</dbReference>
<keyword evidence="8 13" id="KW-0812">Transmembrane</keyword>
<reference evidence="15" key="1">
    <citation type="journal article" date="2019" name="Int. J. Syst. Evol. Microbiol.">
        <title>The Global Catalogue of Microorganisms (GCM) 10K type strain sequencing project: providing services to taxonomists for standard genome sequencing and annotation.</title>
        <authorList>
            <consortium name="The Broad Institute Genomics Platform"/>
            <consortium name="The Broad Institute Genome Sequencing Center for Infectious Disease"/>
            <person name="Wu L."/>
            <person name="Ma J."/>
        </authorList>
    </citation>
    <scope>NUCLEOTIDE SEQUENCE [LARGE SCALE GENOMIC DNA]</scope>
    <source>
        <strain evidence="15">CCUG 59189</strain>
    </source>
</reference>
<dbReference type="InterPro" id="IPR048279">
    <property type="entry name" value="MdtK-like"/>
</dbReference>
<feature type="transmembrane region" description="Helical" evidence="13">
    <location>
        <begin position="67"/>
        <end position="86"/>
    </location>
</feature>
<sequence length="460" mass="50703">MEQIEVREIGIGRAGKSSYLFSNRDLFKLFLPLMVEQLLEFLVGLAASIMVAYVGEAAVSGVSLVDFIMALLINLFAALATGGAVIAGQYMGKKQMKEAREAANQMVWFVGAISIVVMIIVYLVKPFILYSLFGQISDEVRGHANTYLMIVTASVPFLALYNVGAAIFRTMGNSKVSMKVALHVNGINVAGNALLLYGLHFGTEGVAIPTLISRIIGAVVIILLAMNHKHPLYIEKSIKIKFQWSMIKRILNIGVPYGIENSLFQIGRILVLSLVSTFGTAAIAANAVGGTIVLFQVLPGIAINLGLTAVIARCVGSGDYEQAKYYNRKILIIVYISQIVMNAIVLALLPVILHLYGLSEITASLTTKIVLWHGICASFIWPLAYTLPVTFRASGDARYPMVIGITTMFVCRIVMAYLLGDYFHMEVFGTWVAMFIDWIARAVFFIYRYFSKKWMQFRAI</sequence>
<evidence type="ECO:0000256" key="7">
    <source>
        <dbReference type="ARBA" id="ARBA00022475"/>
    </source>
</evidence>
<comment type="function">
    <text evidence="1">Multidrug efflux pump.</text>
</comment>
<evidence type="ECO:0000256" key="11">
    <source>
        <dbReference type="ARBA" id="ARBA00023136"/>
    </source>
</evidence>
<dbReference type="NCBIfam" id="TIGR00797">
    <property type="entry name" value="matE"/>
    <property type="match status" value="1"/>
</dbReference>
<comment type="similarity">
    <text evidence="3">Belongs to the multi antimicrobial extrusion (MATE) (TC 2.A.66.1) family.</text>
</comment>
<comment type="caution">
    <text evidence="14">The sequence shown here is derived from an EMBL/GenBank/DDBJ whole genome shotgun (WGS) entry which is preliminary data.</text>
</comment>
<keyword evidence="7" id="KW-1003">Cell membrane</keyword>
<accession>A0ABW3S1M2</accession>
<protein>
    <recommendedName>
        <fullName evidence="4">Probable multidrug resistance protein NorM</fullName>
    </recommendedName>
    <alternativeName>
        <fullName evidence="12">Multidrug-efflux transporter</fullName>
    </alternativeName>
</protein>
<feature type="transmembrane region" description="Helical" evidence="13">
    <location>
        <begin position="332"/>
        <end position="357"/>
    </location>
</feature>
<keyword evidence="10" id="KW-0406">Ion transport</keyword>
<evidence type="ECO:0000256" key="12">
    <source>
        <dbReference type="ARBA" id="ARBA00031636"/>
    </source>
</evidence>
<keyword evidence="15" id="KW-1185">Reference proteome</keyword>
<keyword evidence="5" id="KW-0813">Transport</keyword>
<evidence type="ECO:0000256" key="1">
    <source>
        <dbReference type="ARBA" id="ARBA00003408"/>
    </source>
</evidence>
<evidence type="ECO:0000256" key="8">
    <source>
        <dbReference type="ARBA" id="ARBA00022692"/>
    </source>
</evidence>
<evidence type="ECO:0000256" key="2">
    <source>
        <dbReference type="ARBA" id="ARBA00004651"/>
    </source>
</evidence>
<evidence type="ECO:0000256" key="9">
    <source>
        <dbReference type="ARBA" id="ARBA00022989"/>
    </source>
</evidence>
<comment type="subcellular location">
    <subcellularLocation>
        <location evidence="2">Cell membrane</location>
        <topology evidence="2">Multi-pass membrane protein</topology>
    </subcellularLocation>
</comment>
<dbReference type="Proteomes" id="UP001597262">
    <property type="component" value="Unassembled WGS sequence"/>
</dbReference>
<proteinExistence type="inferred from homology"/>
<feature type="transmembrane region" description="Helical" evidence="13">
    <location>
        <begin position="38"/>
        <end position="55"/>
    </location>
</feature>
<dbReference type="PIRSF" id="PIRSF006603">
    <property type="entry name" value="DinF"/>
    <property type="match status" value="1"/>
</dbReference>
<dbReference type="PANTHER" id="PTHR43298:SF2">
    <property type="entry name" value="FMN_FAD EXPORTER YEEO-RELATED"/>
    <property type="match status" value="1"/>
</dbReference>
<gene>
    <name evidence="14" type="ORF">ACFQ3W_19075</name>
</gene>
<dbReference type="PANTHER" id="PTHR43298">
    <property type="entry name" value="MULTIDRUG RESISTANCE PROTEIN NORM-RELATED"/>
    <property type="match status" value="1"/>
</dbReference>
<evidence type="ECO:0000256" key="5">
    <source>
        <dbReference type="ARBA" id="ARBA00022448"/>
    </source>
</evidence>
<evidence type="ECO:0000256" key="13">
    <source>
        <dbReference type="SAM" id="Phobius"/>
    </source>
</evidence>
<feature type="transmembrane region" description="Helical" evidence="13">
    <location>
        <begin position="144"/>
        <end position="168"/>
    </location>
</feature>
<dbReference type="EMBL" id="JBHTLM010000016">
    <property type="protein sequence ID" value="MFD1178383.1"/>
    <property type="molecule type" value="Genomic_DNA"/>
</dbReference>
<feature type="transmembrane region" description="Helical" evidence="13">
    <location>
        <begin position="431"/>
        <end position="450"/>
    </location>
</feature>
<dbReference type="Pfam" id="PF01554">
    <property type="entry name" value="MatE"/>
    <property type="match status" value="2"/>
</dbReference>
<dbReference type="InterPro" id="IPR050222">
    <property type="entry name" value="MATE_MdtK"/>
</dbReference>
<dbReference type="RefSeq" id="WP_379320823.1">
    <property type="nucleotide sequence ID" value="NZ_JBHTLM010000016.1"/>
</dbReference>
<feature type="transmembrane region" description="Helical" evidence="13">
    <location>
        <begin position="369"/>
        <end position="387"/>
    </location>
</feature>
<evidence type="ECO:0000256" key="10">
    <source>
        <dbReference type="ARBA" id="ARBA00023065"/>
    </source>
</evidence>
<evidence type="ECO:0000256" key="3">
    <source>
        <dbReference type="ARBA" id="ARBA00010199"/>
    </source>
</evidence>
<feature type="transmembrane region" description="Helical" evidence="13">
    <location>
        <begin position="106"/>
        <end position="124"/>
    </location>
</feature>
<organism evidence="14 15">
    <name type="scientific">Paenibacillus puldeungensis</name>
    <dbReference type="NCBI Taxonomy" id="696536"/>
    <lineage>
        <taxon>Bacteria</taxon>
        <taxon>Bacillati</taxon>
        <taxon>Bacillota</taxon>
        <taxon>Bacilli</taxon>
        <taxon>Bacillales</taxon>
        <taxon>Paenibacillaceae</taxon>
        <taxon>Paenibacillus</taxon>
    </lineage>
</organism>
<evidence type="ECO:0000256" key="4">
    <source>
        <dbReference type="ARBA" id="ARBA00020268"/>
    </source>
</evidence>
<keyword evidence="6" id="KW-0050">Antiport</keyword>
<keyword evidence="9 13" id="KW-1133">Transmembrane helix</keyword>
<name>A0ABW3S1M2_9BACL</name>
<feature type="transmembrane region" description="Helical" evidence="13">
    <location>
        <begin position="206"/>
        <end position="226"/>
    </location>
</feature>
<keyword evidence="11 13" id="KW-0472">Membrane</keyword>
<feature type="transmembrane region" description="Helical" evidence="13">
    <location>
        <begin position="399"/>
        <end position="419"/>
    </location>
</feature>
<dbReference type="InterPro" id="IPR002528">
    <property type="entry name" value="MATE_fam"/>
</dbReference>
<evidence type="ECO:0000256" key="6">
    <source>
        <dbReference type="ARBA" id="ARBA00022449"/>
    </source>
</evidence>
<evidence type="ECO:0000313" key="15">
    <source>
        <dbReference type="Proteomes" id="UP001597262"/>
    </source>
</evidence>
<feature type="transmembrane region" description="Helical" evidence="13">
    <location>
        <begin position="180"/>
        <end position="200"/>
    </location>
</feature>
<feature type="transmembrane region" description="Helical" evidence="13">
    <location>
        <begin position="269"/>
        <end position="295"/>
    </location>
</feature>
<evidence type="ECO:0000313" key="14">
    <source>
        <dbReference type="EMBL" id="MFD1178383.1"/>
    </source>
</evidence>